<keyword evidence="2" id="KW-1185">Reference proteome</keyword>
<name>A0ABS8Q1M6_9BURK</name>
<dbReference type="EMBL" id="JAJNOC010000001">
    <property type="protein sequence ID" value="MCD2515635.1"/>
    <property type="molecule type" value="Genomic_DNA"/>
</dbReference>
<evidence type="ECO:0000313" key="2">
    <source>
        <dbReference type="Proteomes" id="UP001179361"/>
    </source>
</evidence>
<comment type="caution">
    <text evidence="1">The sequence shown here is derived from an EMBL/GenBank/DDBJ whole genome shotgun (WGS) entry which is preliminary data.</text>
</comment>
<organism evidence="1 2">
    <name type="scientific">Massilia phyllostachyos</name>
    <dbReference type="NCBI Taxonomy" id="2898585"/>
    <lineage>
        <taxon>Bacteria</taxon>
        <taxon>Pseudomonadati</taxon>
        <taxon>Pseudomonadota</taxon>
        <taxon>Betaproteobacteria</taxon>
        <taxon>Burkholderiales</taxon>
        <taxon>Oxalobacteraceae</taxon>
        <taxon>Telluria group</taxon>
        <taxon>Massilia</taxon>
    </lineage>
</organism>
<proteinExistence type="predicted"/>
<accession>A0ABS8Q1M6</accession>
<dbReference type="Proteomes" id="UP001179361">
    <property type="component" value="Unassembled WGS sequence"/>
</dbReference>
<sequence length="111" mass="12347">MRADGVLKREAAARAAIKQSFEAADDESGAGLFASHHLEELNGEYWQKHLGTRNPEPVRILDILELRSHCADDDDDGLEVLDFTLPGDVTDYVISVRFDETGKVEEISMES</sequence>
<reference evidence="1" key="1">
    <citation type="submission" date="2021-11" db="EMBL/GenBank/DDBJ databases">
        <title>The complete genome of Massilia sp sp. G4R7.</title>
        <authorList>
            <person name="Liu L."/>
            <person name="Yue J."/>
            <person name="Yuan J."/>
            <person name="Yang F."/>
            <person name="Li L."/>
        </authorList>
    </citation>
    <scope>NUCLEOTIDE SEQUENCE</scope>
    <source>
        <strain evidence="1">G4R7</strain>
    </source>
</reference>
<gene>
    <name evidence="1" type="ORF">LQ564_04840</name>
</gene>
<evidence type="ECO:0000313" key="1">
    <source>
        <dbReference type="EMBL" id="MCD2515635.1"/>
    </source>
</evidence>
<dbReference type="RefSeq" id="WP_231056937.1">
    <property type="nucleotide sequence ID" value="NZ_JAJNOC010000001.1"/>
</dbReference>
<protein>
    <submittedName>
        <fullName evidence="1">DUF2004 domain-containing protein</fullName>
    </submittedName>
</protein>